<feature type="compositionally biased region" description="Pro residues" evidence="1">
    <location>
        <begin position="225"/>
        <end position="235"/>
    </location>
</feature>
<feature type="compositionally biased region" description="Low complexity" evidence="1">
    <location>
        <begin position="438"/>
        <end position="457"/>
    </location>
</feature>
<feature type="compositionally biased region" description="Gly residues" evidence="1">
    <location>
        <begin position="411"/>
        <end position="420"/>
    </location>
</feature>
<feature type="compositionally biased region" description="Basic and acidic residues" evidence="1">
    <location>
        <begin position="553"/>
        <end position="568"/>
    </location>
</feature>
<feature type="region of interest" description="Disordered" evidence="1">
    <location>
        <begin position="332"/>
        <end position="568"/>
    </location>
</feature>
<feature type="compositionally biased region" description="Basic and acidic residues" evidence="1">
    <location>
        <begin position="263"/>
        <end position="288"/>
    </location>
</feature>
<comment type="caution">
    <text evidence="2">The sequence shown here is derived from an EMBL/GenBank/DDBJ whole genome shotgun (WGS) entry which is preliminary data.</text>
</comment>
<keyword evidence="3" id="KW-1185">Reference proteome</keyword>
<feature type="region of interest" description="Disordered" evidence="1">
    <location>
        <begin position="1"/>
        <end position="24"/>
    </location>
</feature>
<feature type="region of interest" description="Disordered" evidence="1">
    <location>
        <begin position="225"/>
        <end position="314"/>
    </location>
</feature>
<dbReference type="AlphaFoldDB" id="A0A918CAY6"/>
<feature type="compositionally biased region" description="Basic and acidic residues" evidence="1">
    <location>
        <begin position="1"/>
        <end position="18"/>
    </location>
</feature>
<organism evidence="2 3">
    <name type="scientific">Streptomyces aurantiogriseus</name>
    <dbReference type="NCBI Taxonomy" id="66870"/>
    <lineage>
        <taxon>Bacteria</taxon>
        <taxon>Bacillati</taxon>
        <taxon>Actinomycetota</taxon>
        <taxon>Actinomycetes</taxon>
        <taxon>Kitasatosporales</taxon>
        <taxon>Streptomycetaceae</taxon>
        <taxon>Streptomyces</taxon>
    </lineage>
</organism>
<name>A0A918CAY6_9ACTN</name>
<reference evidence="2" key="2">
    <citation type="submission" date="2020-09" db="EMBL/GenBank/DDBJ databases">
        <authorList>
            <person name="Sun Q."/>
            <person name="Ohkuma M."/>
        </authorList>
    </citation>
    <scope>NUCLEOTIDE SEQUENCE</scope>
    <source>
        <strain evidence="2">JCM 4346</strain>
    </source>
</reference>
<dbReference type="RefSeq" id="WP_189937076.1">
    <property type="nucleotide sequence ID" value="NZ_BMSX01000007.1"/>
</dbReference>
<dbReference type="EMBL" id="BMSX01000007">
    <property type="protein sequence ID" value="GGR14770.1"/>
    <property type="molecule type" value="Genomic_DNA"/>
</dbReference>
<gene>
    <name evidence="2" type="ORF">GCM10010251_33490</name>
</gene>
<evidence type="ECO:0000256" key="1">
    <source>
        <dbReference type="SAM" id="MobiDB-lite"/>
    </source>
</evidence>
<sequence>MSGDKNKQPNVHEAEHQEAAQQNGTLDAVMNMTKVINPWGPNRGFHFGKTSFEGYDLNEMIDIVESASPELVEAAGTALVDARDAINEAAAELSVNINDVDWEGEAHTAFHTWGMDLVNTAYDLATYADTVGTQVMAASAGLASVRKSMPPRDTRSDPKAVDDIPEAKRVDSNDEYTAAVKAEGHRQEAINQMYRLASFYTVSSGMMQTAEEPVFPKMPDVGVPAPPPGWKPPFEGPGNGSLSTGVESGSTRHDSVDSGVARSRAEDLPSSHKTADERVLSPERHVGTEIDSVGTLPPQETMKPAPVTSPSTTGPNVTPVGAPPFAPVAAPPVSRGQVGRTSGFGGVPATRTPASAQGRAGGMPPGTPAGRTGTGPMGPVGRAATPGQAVSRTTGPMGRGVIGGVPRATGPTGGQTGGIPRGPVTGMGATNPRPTVAGRAGVGRTTDGVVGGRPVTGATPGASGSTVPRGTVIGGQNAPTSRGTGERPGQRGVIGAPGSTTGGGQTARRTVGSPDGVVGTPTGRASGARNGGHRPSDTGVRRVPPGNQSSGETRARRDERRDGTSSTD</sequence>
<dbReference type="Proteomes" id="UP000658320">
    <property type="component" value="Unassembled WGS sequence"/>
</dbReference>
<evidence type="ECO:0000313" key="2">
    <source>
        <dbReference type="EMBL" id="GGR14770.1"/>
    </source>
</evidence>
<accession>A0A918CAY6</accession>
<feature type="compositionally biased region" description="Polar residues" evidence="1">
    <location>
        <begin position="240"/>
        <end position="249"/>
    </location>
</feature>
<evidence type="ECO:0000313" key="3">
    <source>
        <dbReference type="Proteomes" id="UP000658320"/>
    </source>
</evidence>
<reference evidence="2" key="1">
    <citation type="journal article" date="2014" name="Int. J. Syst. Evol. Microbiol.">
        <title>Complete genome sequence of Corynebacterium casei LMG S-19264T (=DSM 44701T), isolated from a smear-ripened cheese.</title>
        <authorList>
            <consortium name="US DOE Joint Genome Institute (JGI-PGF)"/>
            <person name="Walter F."/>
            <person name="Albersmeier A."/>
            <person name="Kalinowski J."/>
            <person name="Ruckert C."/>
        </authorList>
    </citation>
    <scope>NUCLEOTIDE SEQUENCE</scope>
    <source>
        <strain evidence="2">JCM 4346</strain>
    </source>
</reference>
<proteinExistence type="predicted"/>
<protein>
    <submittedName>
        <fullName evidence="2">Uncharacterized protein</fullName>
    </submittedName>
</protein>